<protein>
    <recommendedName>
        <fullName evidence="2">Nephrocystin 3-like N-terminal domain-containing protein</fullName>
    </recommendedName>
</protein>
<dbReference type="InterPro" id="IPR056884">
    <property type="entry name" value="NPHP3-like_N"/>
</dbReference>
<reference evidence="3" key="1">
    <citation type="journal article" date="2020" name="New Phytol.">
        <title>Comparative genomics reveals dynamic genome evolution in host specialist ectomycorrhizal fungi.</title>
        <authorList>
            <person name="Lofgren L.A."/>
            <person name="Nguyen N.H."/>
            <person name="Vilgalys R."/>
            <person name="Ruytinx J."/>
            <person name="Liao H.L."/>
            <person name="Branco S."/>
            <person name="Kuo A."/>
            <person name="LaButti K."/>
            <person name="Lipzen A."/>
            <person name="Andreopoulos W."/>
            <person name="Pangilinan J."/>
            <person name="Riley R."/>
            <person name="Hundley H."/>
            <person name="Na H."/>
            <person name="Barry K."/>
            <person name="Grigoriev I.V."/>
            <person name="Stajich J.E."/>
            <person name="Kennedy P.G."/>
        </authorList>
    </citation>
    <scope>NUCLEOTIDE SEQUENCE</scope>
    <source>
        <strain evidence="3">MN1</strain>
    </source>
</reference>
<dbReference type="Proteomes" id="UP000807769">
    <property type="component" value="Unassembled WGS sequence"/>
</dbReference>
<feature type="non-terminal residue" evidence="3">
    <location>
        <position position="195"/>
    </location>
</feature>
<dbReference type="OrthoDB" id="3027122at2759"/>
<keyword evidence="4" id="KW-1185">Reference proteome</keyword>
<accession>A0A9P7J8B6</accession>
<dbReference type="RefSeq" id="XP_041188219.1">
    <property type="nucleotide sequence ID" value="XM_041331640.1"/>
</dbReference>
<organism evidence="3 4">
    <name type="scientific">Suillus subaureus</name>
    <dbReference type="NCBI Taxonomy" id="48587"/>
    <lineage>
        <taxon>Eukaryota</taxon>
        <taxon>Fungi</taxon>
        <taxon>Dikarya</taxon>
        <taxon>Basidiomycota</taxon>
        <taxon>Agaricomycotina</taxon>
        <taxon>Agaricomycetes</taxon>
        <taxon>Agaricomycetidae</taxon>
        <taxon>Boletales</taxon>
        <taxon>Suillineae</taxon>
        <taxon>Suillaceae</taxon>
        <taxon>Suillus</taxon>
    </lineage>
</organism>
<sequence length="195" mass="22302">MSVHPSFISPTLTYLTVEDTWMRLSQVIVKDAQYDSPKCHLHPKCLERTQIDLLKSIHKFLDDPKKSQLIWLHGMAGIGKSAIAFTVAETMKSLKVTEKTHVEKQLRGTFFFSCDKTERHTTGYFFATLVYQLATNFPSIQSDVNRAICSNPTLLDADMPLSDQMEALFLQPLWKLQLRLHKCLPLTFVIDALDE</sequence>
<dbReference type="SUPFAM" id="SSF52540">
    <property type="entry name" value="P-loop containing nucleoside triphosphate hydrolases"/>
    <property type="match status" value="1"/>
</dbReference>
<comment type="caution">
    <text evidence="3">The sequence shown here is derived from an EMBL/GenBank/DDBJ whole genome shotgun (WGS) entry which is preliminary data.</text>
</comment>
<name>A0A9P7J8B6_9AGAM</name>
<dbReference type="EMBL" id="JABBWG010000042">
    <property type="protein sequence ID" value="KAG1807685.1"/>
    <property type="molecule type" value="Genomic_DNA"/>
</dbReference>
<dbReference type="Gene3D" id="3.40.50.300">
    <property type="entry name" value="P-loop containing nucleotide triphosphate hydrolases"/>
    <property type="match status" value="1"/>
</dbReference>
<dbReference type="Pfam" id="PF24883">
    <property type="entry name" value="NPHP3_N"/>
    <property type="match status" value="1"/>
</dbReference>
<keyword evidence="1" id="KW-0677">Repeat</keyword>
<evidence type="ECO:0000313" key="4">
    <source>
        <dbReference type="Proteomes" id="UP000807769"/>
    </source>
</evidence>
<dbReference type="GeneID" id="64625657"/>
<proteinExistence type="predicted"/>
<evidence type="ECO:0000259" key="2">
    <source>
        <dbReference type="Pfam" id="PF24883"/>
    </source>
</evidence>
<feature type="domain" description="Nephrocystin 3-like N-terminal" evidence="2">
    <location>
        <begin position="56"/>
        <end position="195"/>
    </location>
</feature>
<dbReference type="InterPro" id="IPR027417">
    <property type="entry name" value="P-loop_NTPase"/>
</dbReference>
<evidence type="ECO:0000256" key="1">
    <source>
        <dbReference type="ARBA" id="ARBA00022737"/>
    </source>
</evidence>
<dbReference type="AlphaFoldDB" id="A0A9P7J8B6"/>
<gene>
    <name evidence="3" type="ORF">BJ212DRAFT_1281760</name>
</gene>
<evidence type="ECO:0000313" key="3">
    <source>
        <dbReference type="EMBL" id="KAG1807685.1"/>
    </source>
</evidence>